<evidence type="ECO:0000256" key="5">
    <source>
        <dbReference type="ARBA" id="ARBA00022833"/>
    </source>
</evidence>
<dbReference type="InterPro" id="IPR047153">
    <property type="entry name" value="TRIM45/56/19-like"/>
</dbReference>
<dbReference type="AlphaFoldDB" id="A0A6G1SJC9"/>
<dbReference type="InterPro" id="IPR014756">
    <property type="entry name" value="Ig_E-set"/>
</dbReference>
<keyword evidence="2" id="KW-0479">Metal-binding</keyword>
<dbReference type="InterPro" id="IPR013783">
    <property type="entry name" value="Ig-like_fold"/>
</dbReference>
<keyword evidence="8" id="KW-0175">Coiled coil</keyword>
<feature type="coiled-coil region" evidence="8">
    <location>
        <begin position="206"/>
        <end position="315"/>
    </location>
</feature>
<gene>
    <name evidence="11" type="primary">TRIM2_1</name>
    <name evidence="10" type="synonym">TRIM2_0</name>
    <name evidence="10" type="ORF">g.5355</name>
    <name evidence="11" type="ORF">g.5357</name>
</gene>
<evidence type="ECO:0000313" key="11">
    <source>
        <dbReference type="EMBL" id="MDE50624.1"/>
    </source>
</evidence>
<evidence type="ECO:0000256" key="6">
    <source>
        <dbReference type="PROSITE-ProRule" id="PRU00087"/>
    </source>
</evidence>
<dbReference type="Gene3D" id="2.120.10.30">
    <property type="entry name" value="TolB, C-terminal domain"/>
    <property type="match status" value="1"/>
</dbReference>
<dbReference type="GO" id="GO:0005654">
    <property type="term" value="C:nucleoplasm"/>
    <property type="evidence" value="ECO:0007669"/>
    <property type="project" value="TreeGrafter"/>
</dbReference>
<feature type="repeat" description="Filamin" evidence="6">
    <location>
        <begin position="407"/>
        <end position="450"/>
    </location>
</feature>
<organism evidence="11">
    <name type="scientific">Aceria tosichella</name>
    <name type="common">wheat curl mite</name>
    <dbReference type="NCBI Taxonomy" id="561515"/>
    <lineage>
        <taxon>Eukaryota</taxon>
        <taxon>Metazoa</taxon>
        <taxon>Ecdysozoa</taxon>
        <taxon>Arthropoda</taxon>
        <taxon>Chelicerata</taxon>
        <taxon>Arachnida</taxon>
        <taxon>Acari</taxon>
        <taxon>Acariformes</taxon>
        <taxon>Trombidiformes</taxon>
        <taxon>Prostigmata</taxon>
        <taxon>Eupodina</taxon>
        <taxon>Eriophyoidea</taxon>
        <taxon>Eriophyidae</taxon>
        <taxon>Eriophyinae</taxon>
        <taxon>Aceriini</taxon>
        <taxon>Aceria</taxon>
    </lineage>
</organism>
<dbReference type="Gene3D" id="3.30.40.10">
    <property type="entry name" value="Zinc/RING finger domain, C3HC4 (zinc finger)"/>
    <property type="match status" value="1"/>
</dbReference>
<dbReference type="CDD" id="cd16579">
    <property type="entry name" value="RING-HC_PML_C-V"/>
    <property type="match status" value="1"/>
</dbReference>
<dbReference type="InterPro" id="IPR017907">
    <property type="entry name" value="Znf_RING_CS"/>
</dbReference>
<dbReference type="InterPro" id="IPR011042">
    <property type="entry name" value="6-blade_b-propeller_TolB-like"/>
</dbReference>
<dbReference type="Pfam" id="PF00630">
    <property type="entry name" value="Filamin"/>
    <property type="match status" value="1"/>
</dbReference>
<dbReference type="EMBL" id="GGYP01005853">
    <property type="protein sequence ID" value="MDE50624.1"/>
    <property type="molecule type" value="Transcribed_RNA"/>
</dbReference>
<name>A0A6G1SJC9_9ACAR</name>
<dbReference type="SUPFAM" id="SSF57850">
    <property type="entry name" value="RING/U-box"/>
    <property type="match status" value="1"/>
</dbReference>
<accession>A0A6G1SJC9</accession>
<keyword evidence="4 7" id="KW-0863">Zinc-finger</keyword>
<evidence type="ECO:0000259" key="9">
    <source>
        <dbReference type="PROSITE" id="PS50089"/>
    </source>
</evidence>
<dbReference type="SUPFAM" id="SSF81296">
    <property type="entry name" value="E set domains"/>
    <property type="match status" value="1"/>
</dbReference>
<dbReference type="SMART" id="SM00184">
    <property type="entry name" value="RING"/>
    <property type="match status" value="1"/>
</dbReference>
<dbReference type="InterPro" id="IPR001841">
    <property type="entry name" value="Znf_RING"/>
</dbReference>
<dbReference type="PANTHER" id="PTHR25462">
    <property type="entry name" value="BONUS, ISOFORM C-RELATED"/>
    <property type="match status" value="1"/>
</dbReference>
<protein>
    <submittedName>
        <fullName evidence="11">Tripartite motif-containing protein 2</fullName>
    </submittedName>
</protein>
<dbReference type="InterPro" id="IPR001298">
    <property type="entry name" value="Filamin/ABP280_rpt"/>
</dbReference>
<evidence type="ECO:0000256" key="1">
    <source>
        <dbReference type="ARBA" id="ARBA00008518"/>
    </source>
</evidence>
<dbReference type="CDD" id="cd19756">
    <property type="entry name" value="Bbox2"/>
    <property type="match status" value="1"/>
</dbReference>
<evidence type="ECO:0000313" key="10">
    <source>
        <dbReference type="EMBL" id="MDE48908.1"/>
    </source>
</evidence>
<dbReference type="PROSITE" id="PS50194">
    <property type="entry name" value="FILAMIN_REPEAT"/>
    <property type="match status" value="1"/>
</dbReference>
<dbReference type="SUPFAM" id="SSF75011">
    <property type="entry name" value="3-carboxy-cis,cis-mucoante lactonizing enzyme"/>
    <property type="match status" value="1"/>
</dbReference>
<dbReference type="InterPro" id="IPR013083">
    <property type="entry name" value="Znf_RING/FYVE/PHD"/>
</dbReference>
<feature type="domain" description="RING-type" evidence="9">
    <location>
        <begin position="26"/>
        <end position="78"/>
    </location>
</feature>
<dbReference type="PROSITE" id="PS50089">
    <property type="entry name" value="ZF_RING_2"/>
    <property type="match status" value="1"/>
</dbReference>
<comment type="similarity">
    <text evidence="1">Belongs to the TRIM/RBCC family.</text>
</comment>
<evidence type="ECO:0000256" key="3">
    <source>
        <dbReference type="ARBA" id="ARBA00022737"/>
    </source>
</evidence>
<dbReference type="PROSITE" id="PS00518">
    <property type="entry name" value="ZF_RING_1"/>
    <property type="match status" value="1"/>
</dbReference>
<dbReference type="EMBL" id="GGYP01004137">
    <property type="protein sequence ID" value="MDE48908.1"/>
    <property type="molecule type" value="Transcribed_RNA"/>
</dbReference>
<reference evidence="11" key="1">
    <citation type="submission" date="2018-10" db="EMBL/GenBank/DDBJ databases">
        <title>Transcriptome assembly of Aceria tosichella (Wheat curl mite) Type 2.</title>
        <authorList>
            <person name="Scully E.D."/>
            <person name="Geib S.M."/>
            <person name="Palmer N.A."/>
            <person name="Gupta A.K."/>
            <person name="Sarath G."/>
            <person name="Tatineni S."/>
        </authorList>
    </citation>
    <scope>NUCLEOTIDE SEQUENCE</scope>
    <source>
        <strain evidence="11">LincolnNE</strain>
    </source>
</reference>
<keyword evidence="3" id="KW-0677">Repeat</keyword>
<dbReference type="Gene3D" id="2.60.40.10">
    <property type="entry name" value="Immunoglobulins"/>
    <property type="match status" value="1"/>
</dbReference>
<dbReference type="PANTHER" id="PTHR25462:SF285">
    <property type="entry name" value="RING-TYPE DOMAIN-CONTAINING PROTEIN"/>
    <property type="match status" value="1"/>
</dbReference>
<keyword evidence="5" id="KW-0862">Zinc</keyword>
<evidence type="ECO:0000256" key="7">
    <source>
        <dbReference type="PROSITE-ProRule" id="PRU00175"/>
    </source>
</evidence>
<dbReference type="GO" id="GO:0061630">
    <property type="term" value="F:ubiquitin protein ligase activity"/>
    <property type="evidence" value="ECO:0007669"/>
    <property type="project" value="TreeGrafter"/>
</dbReference>
<evidence type="ECO:0000256" key="4">
    <source>
        <dbReference type="ARBA" id="ARBA00022771"/>
    </source>
</evidence>
<dbReference type="SMART" id="SM00557">
    <property type="entry name" value="IG_FLMN"/>
    <property type="match status" value="1"/>
</dbReference>
<evidence type="ECO:0000256" key="2">
    <source>
        <dbReference type="ARBA" id="ARBA00022723"/>
    </source>
</evidence>
<sequence length="994" mass="110995">MMNSSSTLVATVSINYEDFTEGFLTCGTCLCGYDQAEHAPKLLSCSHTICQSCLELIASSPTLSNTTEAGCIKCPICRQNIAIPSGGISALPPSFLVNQLFDLVNKKPREFIPKCSVHLDQELLFCETCDCVFCDTCNSSSDTDDSLTTTSLITTFTTSTNPSANTTAKQQQYSKQHINETCTVIPFSTAIKRMSEILNYRSQQCLGRLDEAKDNVQKEIEKLEANRSDAVRNIESSFERIRKIIEEREKELLEETDKLHDHKKNVLLDQLAAIEDEKSSLSAKSSVKVNNETDVKNLSKKISDLTEKNDTALALFTPRENCLICFEDENDEAMYNIRESVNLYGKVRTSKTYPPYCTSELLHYSTHLRSVAIVQSVDYEGSQQRIGGDPIQAELRLVDYNDDIDGEIVITDKRDGTYEVSFIPPCPGKYQLYIYLFNRPIKNCPLTFETSGHHNPVAVFGQSSKRGTPDRFDHFSQPASLIINKHNGRIYVMDSFNSRIKVLAQIDSIECPFSFMHHIQSEFFSRSCTGIALLYPEDDGQFEEHVIQKLNLSPNKPPNPNILVTDWRNHTIYELNSDGKLLRQYSHEDLQEPTNIVVDNRGRIFVVDREVIFVFNSVGKLLHKLKGFKYDSNCKQRDAGVAKKDETFGEIDKQQQPLSAQHQTKQANNQATANLMSTVRSNDGSNKENKTLSSTGTLSSYLINNSMNTKQAKSGTLSSLISIRRKPVKINPGSSLQRGSKAVISAASRIRSTFTLSHSTSLVSAASLQSVFNNSSKQQQVGSNNQNTISLHDESLNGNRNGSATIITKQKNGENKLEQCPNNEMLTSLTPPLSEHLEGDEAECDTADRSPAYEEPFGVIRGIAIGPDDELIVADESRVRVLQLAGDEYLFKRELFKQSRLGGHHHNSSSALNNGRLCSMTYDPQSKQLLALYTSFNSGGTPFIQVVDYPSGRAKFIIDSHDSKLMRPSCLATFGQHVFVTDLGNDCIKKYRIY</sequence>
<proteinExistence type="inferred from homology"/>
<evidence type="ECO:0000256" key="8">
    <source>
        <dbReference type="SAM" id="Coils"/>
    </source>
</evidence>
<dbReference type="GO" id="GO:0008270">
    <property type="term" value="F:zinc ion binding"/>
    <property type="evidence" value="ECO:0007669"/>
    <property type="project" value="UniProtKB-KW"/>
</dbReference>
<dbReference type="InterPro" id="IPR017868">
    <property type="entry name" value="Filamin/ABP280_repeat-like"/>
</dbReference>